<evidence type="ECO:0000313" key="6">
    <source>
        <dbReference type="EMBL" id="UQY46247.1"/>
    </source>
</evidence>
<dbReference type="EMBL" id="CP082905">
    <property type="protein sequence ID" value="UQY46247.1"/>
    <property type="molecule type" value="Genomic_DNA"/>
</dbReference>
<proteinExistence type="inferred from homology"/>
<name>A0ABY4RF24_9GAMM</name>
<dbReference type="NCBIfam" id="NF040977">
    <property type="entry name" value="RepA_IncFII_LM"/>
    <property type="match status" value="1"/>
</dbReference>
<feature type="compositionally biased region" description="Basic residues" evidence="5">
    <location>
        <begin position="46"/>
        <end position="61"/>
    </location>
</feature>
<evidence type="ECO:0000256" key="1">
    <source>
        <dbReference type="ARBA" id="ARBA00002740"/>
    </source>
</evidence>
<evidence type="ECO:0000256" key="2">
    <source>
        <dbReference type="ARBA" id="ARBA00008256"/>
    </source>
</evidence>
<reference evidence="6" key="1">
    <citation type="submission" date="2021-09" db="EMBL/GenBank/DDBJ databases">
        <title>First case of bloodstream infection caused by Mixta hanseatica sp. nov., a member of the Erwiniaceae family.</title>
        <authorList>
            <person name="Both A."/>
            <person name="Huang J."/>
            <person name="Wenzel P."/>
            <person name="Aepfelbacher M."/>
            <person name="Rohde H."/>
            <person name="Christner M."/>
            <person name="Hentschke M."/>
        </authorList>
    </citation>
    <scope>NUCLEOTIDE SEQUENCE</scope>
    <source>
        <strain evidence="6">X22927</strain>
        <plasmid evidence="6">pX22927_1</plasmid>
    </source>
</reference>
<comment type="similarity">
    <text evidence="2">Belongs to the IncFII RepA family.</text>
</comment>
<organism evidence="6 7">
    <name type="scientific">Mixta hanseatica</name>
    <dbReference type="NCBI Taxonomy" id="2872648"/>
    <lineage>
        <taxon>Bacteria</taxon>
        <taxon>Pseudomonadati</taxon>
        <taxon>Pseudomonadota</taxon>
        <taxon>Gammaproteobacteria</taxon>
        <taxon>Enterobacterales</taxon>
        <taxon>Erwiniaceae</taxon>
        <taxon>Mixta</taxon>
    </lineage>
</organism>
<accession>A0ABY4RF24</accession>
<gene>
    <name evidence="6" type="ORF">K6958_20585</name>
</gene>
<dbReference type="InterPro" id="IPR003446">
    <property type="entry name" value="Plasmid_replication_init_RepA"/>
</dbReference>
<evidence type="ECO:0000256" key="3">
    <source>
        <dbReference type="ARBA" id="ARBA00022689"/>
    </source>
</evidence>
<keyword evidence="6" id="KW-0614">Plasmid</keyword>
<dbReference type="Proteomes" id="UP001056635">
    <property type="component" value="Plasmid pX22927_1"/>
</dbReference>
<geneLocation type="plasmid" evidence="6 7">
    <name>pX22927_1</name>
</geneLocation>
<protein>
    <submittedName>
        <fullName evidence="6">Replication initiation protein</fullName>
    </submittedName>
</protein>
<feature type="region of interest" description="Disordered" evidence="5">
    <location>
        <begin position="45"/>
        <end position="66"/>
    </location>
</feature>
<evidence type="ECO:0000313" key="7">
    <source>
        <dbReference type="Proteomes" id="UP001056635"/>
    </source>
</evidence>
<comment type="function">
    <text evidence="1">This protein is essential for plasmid replication; it is involved in copy control functions.</text>
</comment>
<dbReference type="RefSeq" id="WP_249894766.1">
    <property type="nucleotide sequence ID" value="NZ_CP082905.1"/>
</dbReference>
<keyword evidence="3" id="KW-0615">Plasmid copy control</keyword>
<evidence type="ECO:0000256" key="5">
    <source>
        <dbReference type="SAM" id="MobiDB-lite"/>
    </source>
</evidence>
<keyword evidence="4" id="KW-0235">DNA replication</keyword>
<keyword evidence="7" id="KW-1185">Reference proteome</keyword>
<sequence length="348" mass="40396">MADKNHASVHWSQLDEEAQVRFWQRVDAGEITSFLVSESGDSVHLPLKKPTKRRRGNHSTKPKCENPRWFRPSHYRTLGGQLGYAYNRLVKTDKATGTTQIRIHMSRHPIYVQGRIEAGRKYAFRPEKQRLLDAMWPVLISFCDAGKHSVGMCVSRLARELSPKDSKGNVIKDQEITVPRISRLLKEQIRFGLLDVSRELEWDRAAKQWLPKYVWITEKGFRALGVDLVKLAKEQEKALRRSEERHQLIEMGLMTEDEDISPQAARRRWAEKMTSQALKRRRELAAKRKRANRLAKLPWDAQVHEMATHILKSMSADEAYYCSSDRLEKLAIQQLYQMELFQSGVPPA</sequence>
<evidence type="ECO:0000256" key="4">
    <source>
        <dbReference type="ARBA" id="ARBA00022705"/>
    </source>
</evidence>